<dbReference type="Proteomes" id="UP001153332">
    <property type="component" value="Unassembled WGS sequence"/>
</dbReference>
<dbReference type="EMBL" id="JAPUUL010000314">
    <property type="protein sequence ID" value="KAJ8131312.1"/>
    <property type="molecule type" value="Genomic_DNA"/>
</dbReference>
<name>A0ACC2JVE6_9PEZI</name>
<organism evidence="1 2">
    <name type="scientific">Lasiodiplodia mahajangana</name>
    <dbReference type="NCBI Taxonomy" id="1108764"/>
    <lineage>
        <taxon>Eukaryota</taxon>
        <taxon>Fungi</taxon>
        <taxon>Dikarya</taxon>
        <taxon>Ascomycota</taxon>
        <taxon>Pezizomycotina</taxon>
        <taxon>Dothideomycetes</taxon>
        <taxon>Dothideomycetes incertae sedis</taxon>
        <taxon>Botryosphaeriales</taxon>
        <taxon>Botryosphaeriaceae</taxon>
        <taxon>Lasiodiplodia</taxon>
    </lineage>
</organism>
<comment type="caution">
    <text evidence="1">The sequence shown here is derived from an EMBL/GenBank/DDBJ whole genome shotgun (WGS) entry which is preliminary data.</text>
</comment>
<protein>
    <submittedName>
        <fullName evidence="1">Uncharacterized protein</fullName>
    </submittedName>
</protein>
<reference evidence="1" key="1">
    <citation type="submission" date="2022-12" db="EMBL/GenBank/DDBJ databases">
        <title>Genome Sequence of Lasiodiplodia mahajangana.</title>
        <authorList>
            <person name="Buettner E."/>
        </authorList>
    </citation>
    <scope>NUCLEOTIDE SEQUENCE</scope>
    <source>
        <strain evidence="1">VT137</strain>
    </source>
</reference>
<evidence type="ECO:0000313" key="2">
    <source>
        <dbReference type="Proteomes" id="UP001153332"/>
    </source>
</evidence>
<proteinExistence type="predicted"/>
<keyword evidence="2" id="KW-1185">Reference proteome</keyword>
<sequence length="66" mass="7217">MSTAELASSYAALILADDGIEITVSPPEHGYAPPRMRTSGARKTTQSAERHGSNNRFYHRPTSSRL</sequence>
<evidence type="ECO:0000313" key="1">
    <source>
        <dbReference type="EMBL" id="KAJ8131312.1"/>
    </source>
</evidence>
<gene>
    <name evidence="1" type="ORF">O1611_g2315</name>
</gene>
<accession>A0ACC2JVE6</accession>